<feature type="compositionally biased region" description="Basic and acidic residues" evidence="1">
    <location>
        <begin position="415"/>
        <end position="428"/>
    </location>
</feature>
<dbReference type="PANTHER" id="PTHR28067:SF1">
    <property type="entry name" value="DNA REPLICATION REGULATOR SLD3"/>
    <property type="match status" value="1"/>
</dbReference>
<evidence type="ECO:0000313" key="4">
    <source>
        <dbReference type="Proteomes" id="UP000076532"/>
    </source>
</evidence>
<organism evidence="3 4">
    <name type="scientific">Athelia psychrophila</name>
    <dbReference type="NCBI Taxonomy" id="1759441"/>
    <lineage>
        <taxon>Eukaryota</taxon>
        <taxon>Fungi</taxon>
        <taxon>Dikarya</taxon>
        <taxon>Basidiomycota</taxon>
        <taxon>Agaricomycotina</taxon>
        <taxon>Agaricomycetes</taxon>
        <taxon>Agaricomycetidae</taxon>
        <taxon>Atheliales</taxon>
        <taxon>Atheliaceae</taxon>
        <taxon>Athelia</taxon>
    </lineage>
</organism>
<feature type="compositionally biased region" description="Low complexity" evidence="1">
    <location>
        <begin position="370"/>
        <end position="387"/>
    </location>
</feature>
<dbReference type="STRING" id="436010.A0A166CLW6"/>
<protein>
    <recommendedName>
        <fullName evidence="2">DNA replication regulator Sld3 C-terminal domain-containing protein</fullName>
    </recommendedName>
</protein>
<dbReference type="InterPro" id="IPR013948">
    <property type="entry name" value="DNA_replication_reg_Sld3_C"/>
</dbReference>
<feature type="region of interest" description="Disordered" evidence="1">
    <location>
        <begin position="205"/>
        <end position="226"/>
    </location>
</feature>
<proteinExistence type="predicted"/>
<reference evidence="3 4" key="1">
    <citation type="journal article" date="2016" name="Mol. Biol. Evol.">
        <title>Comparative Genomics of Early-Diverging Mushroom-Forming Fungi Provides Insights into the Origins of Lignocellulose Decay Capabilities.</title>
        <authorList>
            <person name="Nagy L.G."/>
            <person name="Riley R."/>
            <person name="Tritt A."/>
            <person name="Adam C."/>
            <person name="Daum C."/>
            <person name="Floudas D."/>
            <person name="Sun H."/>
            <person name="Yadav J.S."/>
            <person name="Pangilinan J."/>
            <person name="Larsson K.H."/>
            <person name="Matsuura K."/>
            <person name="Barry K."/>
            <person name="Labutti K."/>
            <person name="Kuo R."/>
            <person name="Ohm R.A."/>
            <person name="Bhattacharya S.S."/>
            <person name="Shirouzu T."/>
            <person name="Yoshinaga Y."/>
            <person name="Martin F.M."/>
            <person name="Grigoriev I.V."/>
            <person name="Hibbett D.S."/>
        </authorList>
    </citation>
    <scope>NUCLEOTIDE SEQUENCE [LARGE SCALE GENOMIC DNA]</scope>
    <source>
        <strain evidence="3 4">CBS 109695</strain>
    </source>
</reference>
<dbReference type="GO" id="GO:0031261">
    <property type="term" value="C:DNA replication preinitiation complex"/>
    <property type="evidence" value="ECO:0007669"/>
    <property type="project" value="TreeGrafter"/>
</dbReference>
<sequence length="539" mass="59318">MSVTPGAYTLSSESQLTWTVTQKKALSLDYPFVDIHHETAEQYVQRTYLQFLWLPESIMPVNLLVPSMQRVNVTANVAPSSSSSWPSSAPSAPDPPSSHPQPHPLHELLDQVLLSVRASSNKYHIELPQILADGVGEGEAEEMMMWYALNHEKGAGEDDKPRARDADGPWLDEAWRKTWLDRLERREVRIQILLYFLKLSLPGPQPRDPAEHDASPSAKRKRWKPKAKIATLTVQERLESFMDKMATWQMLGSFDVHTADHRQSGKKDERDWMQVFCEDVVEILFRQKLPQLCDLFRTKVFPDSPFSDGNSSDTQPHSDSPTQIDDTDGTADSAARPPLHRERSTSILSNQSRYPSPALSTASASHKPGAATSLARSRSRSLSVSLAQDASSRRAGSAGVAKKPALNREVSMSRVFKDKPARKEDARKAARTLSGAASKPAKGPERDSGVTLVASTPVKKVKTQQLLSFGAPIAGKGPRSPTPGGMRGDEEEEDWSVFSSPDVILLGAGDEIDNGGSSIGQVLANDTPVKGGRSMRYRL</sequence>
<evidence type="ECO:0000256" key="1">
    <source>
        <dbReference type="SAM" id="MobiDB-lite"/>
    </source>
</evidence>
<keyword evidence="4" id="KW-1185">Reference proteome</keyword>
<dbReference type="AlphaFoldDB" id="A0A166CLW6"/>
<dbReference type="Pfam" id="PF08639">
    <property type="entry name" value="Sld3_STD"/>
    <property type="match status" value="1"/>
</dbReference>
<name>A0A166CLW6_9AGAM</name>
<accession>A0A166CLW6</accession>
<evidence type="ECO:0000259" key="2">
    <source>
        <dbReference type="Pfam" id="PF08639"/>
    </source>
</evidence>
<feature type="compositionally biased region" description="Polar residues" evidence="1">
    <location>
        <begin position="307"/>
        <end position="324"/>
    </location>
</feature>
<feature type="compositionally biased region" description="Polar residues" evidence="1">
    <location>
        <begin position="345"/>
        <end position="364"/>
    </location>
</feature>
<feature type="region of interest" description="Disordered" evidence="1">
    <location>
        <begin position="78"/>
        <end position="104"/>
    </location>
</feature>
<evidence type="ECO:0000313" key="3">
    <source>
        <dbReference type="EMBL" id="KZP13796.1"/>
    </source>
</evidence>
<dbReference type="OrthoDB" id="3003917at2759"/>
<feature type="compositionally biased region" description="Pro residues" evidence="1">
    <location>
        <begin position="92"/>
        <end position="103"/>
    </location>
</feature>
<dbReference type="Gene3D" id="1.20.58.2130">
    <property type="match status" value="1"/>
</dbReference>
<dbReference type="Proteomes" id="UP000076532">
    <property type="component" value="Unassembled WGS sequence"/>
</dbReference>
<dbReference type="EMBL" id="KV417627">
    <property type="protein sequence ID" value="KZP13796.1"/>
    <property type="molecule type" value="Genomic_DNA"/>
</dbReference>
<feature type="domain" description="DNA replication regulator Sld3 C-terminal" evidence="2">
    <location>
        <begin position="172"/>
        <end position="427"/>
    </location>
</feature>
<dbReference type="PANTHER" id="PTHR28067">
    <property type="entry name" value="DNA REPLICATION REGULATOR SLD3"/>
    <property type="match status" value="1"/>
</dbReference>
<feature type="compositionally biased region" description="Low complexity" evidence="1">
    <location>
        <begin position="78"/>
        <end position="91"/>
    </location>
</feature>
<feature type="region of interest" description="Disordered" evidence="1">
    <location>
        <begin position="516"/>
        <end position="539"/>
    </location>
</feature>
<feature type="region of interest" description="Disordered" evidence="1">
    <location>
        <begin position="305"/>
        <end position="495"/>
    </location>
</feature>
<dbReference type="InterPro" id="IPR042511">
    <property type="entry name" value="Sld3"/>
</dbReference>
<gene>
    <name evidence="3" type="ORF">FIBSPDRAFT_834681</name>
</gene>
<dbReference type="GO" id="GO:0006270">
    <property type="term" value="P:DNA replication initiation"/>
    <property type="evidence" value="ECO:0007669"/>
    <property type="project" value="InterPro"/>
</dbReference>